<protein>
    <recommendedName>
        <fullName evidence="9">Major facilitator superfamily (MFS) profile domain-containing protein</fullName>
    </recommendedName>
</protein>
<sequence>MDNERKKSKISESQENGSDFETAIASTGYGKFNFLLLLIAFPCCTSSVFETTSMSLILPSAECILNLSLVDKGILNAVTYAGMISSAILWGFLSDVLGRKKLLVYGYLLDGVVNILCGFSQSFIPIMIFKFFGGFISCGPFAVLMAYLSELHGLKYRSRVMLSTGIFFSLGNIILPSLAWLIIPNSIFNIKLIGNHYELHTFQTFLVVCSLPSIISGLAVMCLPESPKFLMSRGNNSDAMKIFIKIHRMNNGNDAVYPIKNLINERMKEVKLIENINTRPMSKLFHGIRNGLSQMTVMLKPPHLKNACIAYTIQFCILFGLNTFRLWVVQLFAIIKEYEVEYAHEMESMDANLCKMIEYKVNKTEHILSGSDENFNRTCEPNLDGEMFFNSMLISIIQLIAYLMASFVINAIGNKNLLIFGLMISGSCAISLYWAKNSITTLLLSGGYISIASLSSTTLVGSVVSLFPTSTRTMTVSLLMMFGRLGAVIGNLIFPTLLSLGCFPPFSVISFTAFVCSVVCWLIPKTTKKPLQ</sequence>
<dbReference type="GO" id="GO:0016020">
    <property type="term" value="C:membrane"/>
    <property type="evidence" value="ECO:0007669"/>
    <property type="project" value="UniProtKB-SubCell"/>
</dbReference>
<dbReference type="PANTHER" id="PTHR23511:SF36">
    <property type="entry name" value="EG:BACR7A4.13 PROTEIN-RELATED"/>
    <property type="match status" value="1"/>
</dbReference>
<organism evidence="7 8">
    <name type="scientific">Chironomus riparius</name>
    <dbReference type="NCBI Taxonomy" id="315576"/>
    <lineage>
        <taxon>Eukaryota</taxon>
        <taxon>Metazoa</taxon>
        <taxon>Ecdysozoa</taxon>
        <taxon>Arthropoda</taxon>
        <taxon>Hexapoda</taxon>
        <taxon>Insecta</taxon>
        <taxon>Pterygota</taxon>
        <taxon>Neoptera</taxon>
        <taxon>Endopterygota</taxon>
        <taxon>Diptera</taxon>
        <taxon>Nematocera</taxon>
        <taxon>Chironomoidea</taxon>
        <taxon>Chironomidae</taxon>
        <taxon>Chironominae</taxon>
        <taxon>Chironomus</taxon>
    </lineage>
</organism>
<name>A0A9N9RY93_9DIPT</name>
<dbReference type="SUPFAM" id="SSF103473">
    <property type="entry name" value="MFS general substrate transporter"/>
    <property type="match status" value="1"/>
</dbReference>
<keyword evidence="3 6" id="KW-0812">Transmembrane</keyword>
<feature type="transmembrane region" description="Helical" evidence="6">
    <location>
        <begin position="474"/>
        <end position="494"/>
    </location>
</feature>
<dbReference type="AlphaFoldDB" id="A0A9N9RY93"/>
<evidence type="ECO:0000313" key="8">
    <source>
        <dbReference type="Proteomes" id="UP001153620"/>
    </source>
</evidence>
<dbReference type="EMBL" id="OU895879">
    <property type="protein sequence ID" value="CAG9807559.1"/>
    <property type="molecule type" value="Genomic_DNA"/>
</dbReference>
<evidence type="ECO:0000256" key="4">
    <source>
        <dbReference type="ARBA" id="ARBA00022989"/>
    </source>
</evidence>
<reference evidence="7" key="2">
    <citation type="submission" date="2022-10" db="EMBL/GenBank/DDBJ databases">
        <authorList>
            <consortium name="ENA_rothamsted_submissions"/>
            <consortium name="culmorum"/>
            <person name="King R."/>
        </authorList>
    </citation>
    <scope>NUCLEOTIDE SEQUENCE</scope>
</reference>
<keyword evidence="4 6" id="KW-1133">Transmembrane helix</keyword>
<keyword evidence="5 6" id="KW-0472">Membrane</keyword>
<dbReference type="PANTHER" id="PTHR23511">
    <property type="entry name" value="SYNAPTIC VESICLE GLYCOPROTEIN 2"/>
    <property type="match status" value="1"/>
</dbReference>
<dbReference type="InterPro" id="IPR036259">
    <property type="entry name" value="MFS_trans_sf"/>
</dbReference>
<evidence type="ECO:0000256" key="2">
    <source>
        <dbReference type="ARBA" id="ARBA00022448"/>
    </source>
</evidence>
<gene>
    <name evidence="7" type="ORF">CHIRRI_LOCUS10406</name>
</gene>
<evidence type="ECO:0000256" key="5">
    <source>
        <dbReference type="ARBA" id="ARBA00023136"/>
    </source>
</evidence>
<feature type="transmembrane region" description="Helical" evidence="6">
    <location>
        <begin position="506"/>
        <end position="524"/>
    </location>
</feature>
<feature type="transmembrane region" description="Helical" evidence="6">
    <location>
        <begin position="308"/>
        <end position="328"/>
    </location>
</feature>
<proteinExistence type="predicted"/>
<dbReference type="Pfam" id="PF07690">
    <property type="entry name" value="MFS_1"/>
    <property type="match status" value="2"/>
</dbReference>
<keyword evidence="2" id="KW-0813">Transport</keyword>
<feature type="transmembrane region" description="Helical" evidence="6">
    <location>
        <begin position="447"/>
        <end position="467"/>
    </location>
</feature>
<evidence type="ECO:0000256" key="3">
    <source>
        <dbReference type="ARBA" id="ARBA00022692"/>
    </source>
</evidence>
<dbReference type="OrthoDB" id="3936150at2759"/>
<feature type="transmembrane region" description="Helical" evidence="6">
    <location>
        <begin position="417"/>
        <end position="435"/>
    </location>
</feature>
<evidence type="ECO:0000256" key="1">
    <source>
        <dbReference type="ARBA" id="ARBA00004141"/>
    </source>
</evidence>
<accession>A0A9N9RY93</accession>
<comment type="subcellular location">
    <subcellularLocation>
        <location evidence="1">Membrane</location>
        <topology evidence="1">Multi-pass membrane protein</topology>
    </subcellularLocation>
</comment>
<dbReference type="Gene3D" id="1.20.1250.20">
    <property type="entry name" value="MFS general substrate transporter like domains"/>
    <property type="match status" value="1"/>
</dbReference>
<evidence type="ECO:0000256" key="6">
    <source>
        <dbReference type="SAM" id="Phobius"/>
    </source>
</evidence>
<keyword evidence="8" id="KW-1185">Reference proteome</keyword>
<feature type="transmembrane region" description="Helical" evidence="6">
    <location>
        <begin position="127"/>
        <end position="148"/>
    </location>
</feature>
<evidence type="ECO:0008006" key="9">
    <source>
        <dbReference type="Google" id="ProtNLM"/>
    </source>
</evidence>
<dbReference type="InterPro" id="IPR011701">
    <property type="entry name" value="MFS"/>
</dbReference>
<dbReference type="GO" id="GO:0022857">
    <property type="term" value="F:transmembrane transporter activity"/>
    <property type="evidence" value="ECO:0007669"/>
    <property type="project" value="InterPro"/>
</dbReference>
<feature type="transmembrane region" description="Helical" evidence="6">
    <location>
        <begin position="102"/>
        <end position="121"/>
    </location>
</feature>
<feature type="transmembrane region" description="Helical" evidence="6">
    <location>
        <begin position="387"/>
        <end position="405"/>
    </location>
</feature>
<feature type="transmembrane region" description="Helical" evidence="6">
    <location>
        <begin position="160"/>
        <end position="183"/>
    </location>
</feature>
<reference evidence="7" key="1">
    <citation type="submission" date="2022-01" db="EMBL/GenBank/DDBJ databases">
        <authorList>
            <person name="King R."/>
        </authorList>
    </citation>
    <scope>NUCLEOTIDE SEQUENCE</scope>
</reference>
<feature type="transmembrane region" description="Helical" evidence="6">
    <location>
        <begin position="32"/>
        <end position="49"/>
    </location>
</feature>
<feature type="transmembrane region" description="Helical" evidence="6">
    <location>
        <begin position="203"/>
        <end position="223"/>
    </location>
</feature>
<feature type="transmembrane region" description="Helical" evidence="6">
    <location>
        <begin position="74"/>
        <end position="93"/>
    </location>
</feature>
<evidence type="ECO:0000313" key="7">
    <source>
        <dbReference type="EMBL" id="CAG9807559.1"/>
    </source>
</evidence>
<dbReference type="Proteomes" id="UP001153620">
    <property type="component" value="Chromosome 3"/>
</dbReference>